<dbReference type="GO" id="GO:0032222">
    <property type="term" value="P:regulation of synaptic transmission, cholinergic"/>
    <property type="evidence" value="ECO:0007669"/>
    <property type="project" value="InterPro"/>
</dbReference>
<evidence type="ECO:0000256" key="8">
    <source>
        <dbReference type="ARBA" id="ARBA00023288"/>
    </source>
</evidence>
<comment type="subcellular location">
    <subcellularLocation>
        <location evidence="1">Membrane</location>
        <topology evidence="1">Lipid-anchor</topology>
        <topology evidence="1">GPI-anchor</topology>
    </subcellularLocation>
</comment>
<feature type="signal peptide" evidence="9">
    <location>
        <begin position="1"/>
        <end position="21"/>
    </location>
</feature>
<dbReference type="CDD" id="cd23593">
    <property type="entry name" value="TFP_LU_ECD_Twit"/>
    <property type="match status" value="1"/>
</dbReference>
<keyword evidence="2" id="KW-0336">GPI-anchor</keyword>
<evidence type="ECO:0000256" key="9">
    <source>
        <dbReference type="SAM" id="SignalP"/>
    </source>
</evidence>
<dbReference type="PANTHER" id="PTHR33562">
    <property type="entry name" value="ATILLA, ISOFORM B-RELATED-RELATED"/>
    <property type="match status" value="1"/>
</dbReference>
<dbReference type="Pfam" id="PF17064">
    <property type="entry name" value="QVR"/>
    <property type="match status" value="1"/>
</dbReference>
<dbReference type="GO" id="GO:0098552">
    <property type="term" value="C:side of membrane"/>
    <property type="evidence" value="ECO:0007669"/>
    <property type="project" value="UniProtKB-KW"/>
</dbReference>
<dbReference type="InterPro" id="IPR031424">
    <property type="entry name" value="QVR-like"/>
</dbReference>
<name>A0A0G3I6K7_LOCMI</name>
<keyword evidence="3" id="KW-0812">Transmembrane</keyword>
<protein>
    <submittedName>
        <fullName evidence="10">Ly-6/neurotoxin 2</fullName>
    </submittedName>
</protein>
<proteinExistence type="predicted"/>
<keyword evidence="4 9" id="KW-0732">Signal</keyword>
<evidence type="ECO:0000256" key="6">
    <source>
        <dbReference type="ARBA" id="ARBA00023136"/>
    </source>
</evidence>
<keyword evidence="7" id="KW-0325">Glycoprotein</keyword>
<feature type="chain" id="PRO_5005184556" evidence="9">
    <location>
        <begin position="22"/>
        <end position="148"/>
    </location>
</feature>
<dbReference type="InterPro" id="IPR050975">
    <property type="entry name" value="Sleep_regulator"/>
</dbReference>
<organism evidence="10">
    <name type="scientific">Locusta migratoria</name>
    <name type="common">Migratory locust</name>
    <dbReference type="NCBI Taxonomy" id="7004"/>
    <lineage>
        <taxon>Eukaryota</taxon>
        <taxon>Metazoa</taxon>
        <taxon>Ecdysozoa</taxon>
        <taxon>Arthropoda</taxon>
        <taxon>Hexapoda</taxon>
        <taxon>Insecta</taxon>
        <taxon>Pterygota</taxon>
        <taxon>Neoptera</taxon>
        <taxon>Polyneoptera</taxon>
        <taxon>Orthoptera</taxon>
        <taxon>Caelifera</taxon>
        <taxon>Acrididea</taxon>
        <taxon>Acridomorpha</taxon>
        <taxon>Acridoidea</taxon>
        <taxon>Acrididae</taxon>
        <taxon>Oedipodinae</taxon>
        <taxon>Locusta</taxon>
    </lineage>
</organism>
<dbReference type="GO" id="GO:0030431">
    <property type="term" value="P:sleep"/>
    <property type="evidence" value="ECO:0007669"/>
    <property type="project" value="InterPro"/>
</dbReference>
<keyword evidence="5" id="KW-1133">Transmembrane helix</keyword>
<evidence type="ECO:0000256" key="3">
    <source>
        <dbReference type="ARBA" id="ARBA00022692"/>
    </source>
</evidence>
<evidence type="ECO:0000256" key="7">
    <source>
        <dbReference type="ARBA" id="ARBA00023180"/>
    </source>
</evidence>
<evidence type="ECO:0000256" key="5">
    <source>
        <dbReference type="ARBA" id="ARBA00022989"/>
    </source>
</evidence>
<evidence type="ECO:0000256" key="4">
    <source>
        <dbReference type="ARBA" id="ARBA00022729"/>
    </source>
</evidence>
<dbReference type="AlphaFoldDB" id="A0A0G3I6K7"/>
<evidence type="ECO:0000256" key="2">
    <source>
        <dbReference type="ARBA" id="ARBA00022622"/>
    </source>
</evidence>
<keyword evidence="10" id="KW-0800">Toxin</keyword>
<dbReference type="EMBL" id="KP694214">
    <property type="protein sequence ID" value="AKK22143.1"/>
    <property type="molecule type" value="Genomic_DNA"/>
</dbReference>
<reference evidence="10" key="1">
    <citation type="journal article" date="2015" name="J. Neurochem.">
        <title>Selective actions of Lynx proteins on different nicotinic acetylcholine receptors in the locust, Locusta migratoria manilensis.</title>
        <authorList>
            <person name="Wang X."/>
            <person name="Bao H."/>
            <person name="Sun H."/>
            <person name="Zhang Y."/>
            <person name="Fang J."/>
            <person name="Liu Q."/>
            <person name="Liu Z."/>
        </authorList>
    </citation>
    <scope>NUCLEOTIDE SEQUENCE</scope>
    <source>
        <strain evidence="10">JS</strain>
    </source>
</reference>
<keyword evidence="8" id="KW-0449">Lipoprotein</keyword>
<keyword evidence="10" id="KW-0528">Neurotoxin</keyword>
<gene>
    <name evidence="10" type="primary">lynx2</name>
</gene>
<evidence type="ECO:0000313" key="10">
    <source>
        <dbReference type="EMBL" id="AKK22143.1"/>
    </source>
</evidence>
<accession>A0A0G3I6K7</accession>
<sequence length="148" mass="16124">MALRSCLLLLVTVGLLAAAAAASYGDHEEKRLRCYHCTSDHYNPNCDDPFNSTGIEVVDCLEQTRRRSDPREVPVCKKIKQRINNGDLQTVRSCAVMLPDQSCTTTDQSSYIHEEYCITCDTDLCNAASPLAAAAAAIFTPLLAALLA</sequence>
<evidence type="ECO:0000256" key="1">
    <source>
        <dbReference type="ARBA" id="ARBA00004589"/>
    </source>
</evidence>
<keyword evidence="6" id="KW-0472">Membrane</keyword>
<dbReference type="PANTHER" id="PTHR33562:SF2">
    <property type="entry name" value="PROTEIN QUIVER"/>
    <property type="match status" value="1"/>
</dbReference>